<dbReference type="InterPro" id="IPR051637">
    <property type="entry name" value="Ank_repeat_dom-contain_49"/>
</dbReference>
<evidence type="ECO:0000313" key="4">
    <source>
        <dbReference type="EMBL" id="EAY17497.1"/>
    </source>
</evidence>
<name>A2DQ70_TRIV3</name>
<gene>
    <name evidence="4" type="ORF">TVAG_494390</name>
</gene>
<organism evidence="4 5">
    <name type="scientific">Trichomonas vaginalis (strain ATCC PRA-98 / G3)</name>
    <dbReference type="NCBI Taxonomy" id="412133"/>
    <lineage>
        <taxon>Eukaryota</taxon>
        <taxon>Metamonada</taxon>
        <taxon>Parabasalia</taxon>
        <taxon>Trichomonadida</taxon>
        <taxon>Trichomonadidae</taxon>
        <taxon>Trichomonas</taxon>
    </lineage>
</organism>
<keyword evidence="5" id="KW-1185">Reference proteome</keyword>
<dbReference type="STRING" id="5722.A2DQ70"/>
<evidence type="ECO:0000256" key="1">
    <source>
        <dbReference type="ARBA" id="ARBA00022737"/>
    </source>
</evidence>
<reference evidence="4" key="2">
    <citation type="journal article" date="2007" name="Science">
        <title>Draft genome sequence of the sexually transmitted pathogen Trichomonas vaginalis.</title>
        <authorList>
            <person name="Carlton J.M."/>
            <person name="Hirt R.P."/>
            <person name="Silva J.C."/>
            <person name="Delcher A.L."/>
            <person name="Schatz M."/>
            <person name="Zhao Q."/>
            <person name="Wortman J.R."/>
            <person name="Bidwell S.L."/>
            <person name="Alsmark U.C.M."/>
            <person name="Besteiro S."/>
            <person name="Sicheritz-Ponten T."/>
            <person name="Noel C.J."/>
            <person name="Dacks J.B."/>
            <person name="Foster P.G."/>
            <person name="Simillion C."/>
            <person name="Van de Peer Y."/>
            <person name="Miranda-Saavedra D."/>
            <person name="Barton G.J."/>
            <person name="Westrop G.D."/>
            <person name="Mueller S."/>
            <person name="Dessi D."/>
            <person name="Fiori P.L."/>
            <person name="Ren Q."/>
            <person name="Paulsen I."/>
            <person name="Zhang H."/>
            <person name="Bastida-Corcuera F.D."/>
            <person name="Simoes-Barbosa A."/>
            <person name="Brown M.T."/>
            <person name="Hayes R.D."/>
            <person name="Mukherjee M."/>
            <person name="Okumura C.Y."/>
            <person name="Schneider R."/>
            <person name="Smith A.J."/>
            <person name="Vanacova S."/>
            <person name="Villalvazo M."/>
            <person name="Haas B.J."/>
            <person name="Pertea M."/>
            <person name="Feldblyum T.V."/>
            <person name="Utterback T.R."/>
            <person name="Shu C.L."/>
            <person name="Osoegawa K."/>
            <person name="de Jong P.J."/>
            <person name="Hrdy I."/>
            <person name="Horvathova L."/>
            <person name="Zubacova Z."/>
            <person name="Dolezal P."/>
            <person name="Malik S.B."/>
            <person name="Logsdon J.M. Jr."/>
            <person name="Henze K."/>
            <person name="Gupta A."/>
            <person name="Wang C.C."/>
            <person name="Dunne R.L."/>
            <person name="Upcroft J.A."/>
            <person name="Upcroft P."/>
            <person name="White O."/>
            <person name="Salzberg S.L."/>
            <person name="Tang P."/>
            <person name="Chiu C.-H."/>
            <person name="Lee Y.-S."/>
            <person name="Embley T.M."/>
            <person name="Coombs G.H."/>
            <person name="Mottram J.C."/>
            <person name="Tachezy J."/>
            <person name="Fraser-Liggett C.M."/>
            <person name="Johnson P.J."/>
        </authorList>
    </citation>
    <scope>NUCLEOTIDE SEQUENCE [LARGE SCALE GENOMIC DNA]</scope>
    <source>
        <strain evidence="4">G3</strain>
    </source>
</reference>
<dbReference type="PROSITE" id="PS50297">
    <property type="entry name" value="ANK_REP_REGION"/>
    <property type="match status" value="1"/>
</dbReference>
<sequence length="68" mass="7608">MCNSKETAEFLISCGANINEEDKNGRTPLHYAADKNSKETAEVLILHGANISKKDKWGRNRSLFSIIK</sequence>
<evidence type="ECO:0000256" key="2">
    <source>
        <dbReference type="ARBA" id="ARBA00023043"/>
    </source>
</evidence>
<dbReference type="AlphaFoldDB" id="A2DQ70"/>
<keyword evidence="1" id="KW-0677">Repeat</keyword>
<dbReference type="InterPro" id="IPR036770">
    <property type="entry name" value="Ankyrin_rpt-contain_sf"/>
</dbReference>
<dbReference type="PANTHER" id="PTHR24180">
    <property type="entry name" value="CYCLIN-DEPENDENT KINASE INHIBITOR 2C-RELATED"/>
    <property type="match status" value="1"/>
</dbReference>
<dbReference type="RefSeq" id="XP_001329632.1">
    <property type="nucleotide sequence ID" value="XM_001329597.1"/>
</dbReference>
<dbReference type="VEuPathDB" id="TrichDB:TVAGG3_0385550"/>
<dbReference type="Pfam" id="PF12796">
    <property type="entry name" value="Ank_2"/>
    <property type="match status" value="1"/>
</dbReference>
<dbReference type="InterPro" id="IPR002110">
    <property type="entry name" value="Ankyrin_rpt"/>
</dbReference>
<dbReference type="PANTHER" id="PTHR24180:SF45">
    <property type="entry name" value="POLY [ADP-RIBOSE] POLYMERASE TANKYRASE"/>
    <property type="match status" value="1"/>
</dbReference>
<dbReference type="OrthoDB" id="341259at2759"/>
<keyword evidence="2 3" id="KW-0040">ANK repeat</keyword>
<dbReference type="PROSITE" id="PS50088">
    <property type="entry name" value="ANK_REPEAT"/>
    <property type="match status" value="1"/>
</dbReference>
<protein>
    <submittedName>
        <fullName evidence="4">Uncharacterized protein</fullName>
    </submittedName>
</protein>
<evidence type="ECO:0000256" key="3">
    <source>
        <dbReference type="PROSITE-ProRule" id="PRU00023"/>
    </source>
</evidence>
<dbReference type="SMART" id="SM00248">
    <property type="entry name" value="ANK"/>
    <property type="match status" value="1"/>
</dbReference>
<dbReference type="InParanoid" id="A2DQ70"/>
<feature type="repeat" description="ANK" evidence="3">
    <location>
        <begin position="24"/>
        <end position="56"/>
    </location>
</feature>
<proteinExistence type="predicted"/>
<dbReference type="Gene3D" id="1.25.40.20">
    <property type="entry name" value="Ankyrin repeat-containing domain"/>
    <property type="match status" value="1"/>
</dbReference>
<dbReference type="SUPFAM" id="SSF48403">
    <property type="entry name" value="Ankyrin repeat"/>
    <property type="match status" value="1"/>
</dbReference>
<accession>A2DQ70</accession>
<evidence type="ECO:0000313" key="5">
    <source>
        <dbReference type="Proteomes" id="UP000001542"/>
    </source>
</evidence>
<dbReference type="KEGG" id="tva:4775514"/>
<reference evidence="4" key="1">
    <citation type="submission" date="2006-10" db="EMBL/GenBank/DDBJ databases">
        <authorList>
            <person name="Amadeo P."/>
            <person name="Zhao Q."/>
            <person name="Wortman J."/>
            <person name="Fraser-Liggett C."/>
            <person name="Carlton J."/>
        </authorList>
    </citation>
    <scope>NUCLEOTIDE SEQUENCE</scope>
    <source>
        <strain evidence="4">G3</strain>
    </source>
</reference>
<dbReference type="EMBL" id="DS113230">
    <property type="protein sequence ID" value="EAY17497.1"/>
    <property type="molecule type" value="Genomic_DNA"/>
</dbReference>
<dbReference type="Proteomes" id="UP000001542">
    <property type="component" value="Unassembled WGS sequence"/>
</dbReference>